<organism evidence="2 3">
    <name type="scientific">Corynebacterium tuscaniense</name>
    <dbReference type="NCBI Taxonomy" id="302449"/>
    <lineage>
        <taxon>Bacteria</taxon>
        <taxon>Bacillati</taxon>
        <taxon>Actinomycetota</taxon>
        <taxon>Actinomycetes</taxon>
        <taxon>Mycobacteriales</taxon>
        <taxon>Corynebacteriaceae</taxon>
        <taxon>Corynebacterium</taxon>
    </lineage>
</organism>
<proteinExistence type="predicted"/>
<dbReference type="Proteomes" id="UP000235836">
    <property type="component" value="Unassembled WGS sequence"/>
</dbReference>
<feature type="region of interest" description="Disordered" evidence="1">
    <location>
        <begin position="353"/>
        <end position="388"/>
    </location>
</feature>
<dbReference type="EMBL" id="PNHG01000001">
    <property type="protein sequence ID" value="PMC65463.1"/>
    <property type="molecule type" value="Genomic_DNA"/>
</dbReference>
<dbReference type="RefSeq" id="WP_102723204.1">
    <property type="nucleotide sequence ID" value="NZ_PNHG01000001.1"/>
</dbReference>
<sequence length="388" mass="41987">MEPTPRYPLTPTTLGDGANVRVGNLVQATLFDHISTVAGSEHNLATSVELEPHALTGTWRVRWPLAFGAIIGEIDAATRADYPLVDVIHECGFIPAAQASFELDRITGIYDVIVHLALPEFVVPRNNPVDGAMVLPSGSGGVHERLPVDVTAGDYTEAETKRLSPGQWLVGLNIHENTVVVTCDGRVLGALGERDSGEVRALLEMLIDDPAPVLARAMAKDGTVTLDIARQSTVQAMRNLPTLPVSEMPQPNSFQVFEFGDGTVAVTVDSSVAVDPDDQPIPAGNARTVILPDTISEPPTKPIDETPTEPFPAPIGFTPPSHDSVASENNYLSEVEKVRVRRAQRDELLRKRVEQMLSAQSEPESEPEPVITPEEETSTYTGRHRKPD</sequence>
<feature type="compositionally biased region" description="Acidic residues" evidence="1">
    <location>
        <begin position="363"/>
        <end position="377"/>
    </location>
</feature>
<dbReference type="AlphaFoldDB" id="A0A2N6T816"/>
<accession>A0A2N6T816</accession>
<feature type="region of interest" description="Disordered" evidence="1">
    <location>
        <begin position="292"/>
        <end position="329"/>
    </location>
</feature>
<keyword evidence="3" id="KW-1185">Reference proteome</keyword>
<evidence type="ECO:0000256" key="1">
    <source>
        <dbReference type="SAM" id="MobiDB-lite"/>
    </source>
</evidence>
<evidence type="ECO:0000313" key="2">
    <source>
        <dbReference type="EMBL" id="PMC65463.1"/>
    </source>
</evidence>
<protein>
    <submittedName>
        <fullName evidence="2">Uncharacterized protein</fullName>
    </submittedName>
</protein>
<comment type="caution">
    <text evidence="2">The sequence shown here is derived from an EMBL/GenBank/DDBJ whole genome shotgun (WGS) entry which is preliminary data.</text>
</comment>
<reference evidence="2 3" key="1">
    <citation type="submission" date="2017-09" db="EMBL/GenBank/DDBJ databases">
        <title>Bacterial strain isolated from the female urinary microbiota.</title>
        <authorList>
            <person name="Thomas-White K."/>
            <person name="Kumar N."/>
            <person name="Forster S."/>
            <person name="Putonti C."/>
            <person name="Lawley T."/>
            <person name="Wolfe A.J."/>
        </authorList>
    </citation>
    <scope>NUCLEOTIDE SEQUENCE [LARGE SCALE GENOMIC DNA]</scope>
    <source>
        <strain evidence="2 3">UMB0792</strain>
    </source>
</reference>
<gene>
    <name evidence="2" type="ORF">CJ203_00910</name>
</gene>
<name>A0A2N6T816_9CORY</name>
<evidence type="ECO:0000313" key="3">
    <source>
        <dbReference type="Proteomes" id="UP000235836"/>
    </source>
</evidence>